<feature type="non-terminal residue" evidence="11">
    <location>
        <position position="1"/>
    </location>
</feature>
<organism evidence="11 12">
    <name type="scientific">Discostella pseudostelligera</name>
    <dbReference type="NCBI Taxonomy" id="259834"/>
    <lineage>
        <taxon>Eukaryota</taxon>
        <taxon>Sar</taxon>
        <taxon>Stramenopiles</taxon>
        <taxon>Ochrophyta</taxon>
        <taxon>Bacillariophyta</taxon>
        <taxon>Coscinodiscophyceae</taxon>
        <taxon>Thalassiosirophycidae</taxon>
        <taxon>Stephanodiscales</taxon>
        <taxon>Stephanodiscaceae</taxon>
        <taxon>Discostella</taxon>
    </lineage>
</organism>
<dbReference type="EC" id="2.7.11.1" evidence="1"/>
<feature type="region of interest" description="Disordered" evidence="9">
    <location>
        <begin position="144"/>
        <end position="166"/>
    </location>
</feature>
<evidence type="ECO:0000256" key="9">
    <source>
        <dbReference type="SAM" id="MobiDB-lite"/>
    </source>
</evidence>
<dbReference type="PANTHER" id="PTHR11042:SF160">
    <property type="entry name" value="EUKARYOTIC TRANSLATION INITIATION FACTOR 2-ALPHA KINASE 1"/>
    <property type="match status" value="1"/>
</dbReference>
<keyword evidence="8" id="KW-0175">Coiled coil</keyword>
<accession>A0ABD3MQS6</accession>
<proteinExistence type="predicted"/>
<dbReference type="Gene3D" id="3.30.200.20">
    <property type="entry name" value="Phosphorylase Kinase, domain 1"/>
    <property type="match status" value="1"/>
</dbReference>
<keyword evidence="3" id="KW-0808">Transferase</keyword>
<dbReference type="Proteomes" id="UP001530293">
    <property type="component" value="Unassembled WGS sequence"/>
</dbReference>
<feature type="compositionally biased region" description="Polar residues" evidence="9">
    <location>
        <begin position="474"/>
        <end position="485"/>
    </location>
</feature>
<sequence>PEAHGPSSELAHERQTLLLMLLGQVCSLHDATPRTFVVHVVALYERGILDSHSIRFLFDLGLIPKGYGLSPSSASETIGGSSIDHEGRNNDSFFSPTSHWCEEDEDATTSCLEGDNIDEHETETTEQGAIVPFSEALQQQPWNIDLPTPSTQTTSTDNSCTSDQSRRRILHSTKTMSHRQKEALAIRQHLELHEQILDTSSFANGSSSLDSANGNAGSATPTSYPSVTTFSNGWKSRSNSSTTPNTMPNIHISSQQLTTHMPQQTSSSWAVEHHPLSLSRYQREFHQLSLLATGSFGAVYSTIHKLEQRPYAVKCVTFSTMGYYADTLSLVMREVRCLAQLNHPNCVRYYTSWLEPSWMTGEQKESFENDDELDVVGEYVVNNANNNDGGGGPKLLEEIERVIEGLHNTELNTSVEQFDSILYSDMDDGFHWTTSSSPERSPDVAVEDSAKRPNYYEKNHRSSMYSRSDSSDDGNNSEVSEWTQDINRRSESTTGDDRSSFHNSQAKFSYTRSDSVELVRAEESNHRRHPYKKSTSSSSTTYKYQISLYIQMQLCKPTTLADWIHHRNNRNNCIDFDAKSAFSICGQINIFAGDDGMFMIGDFGLSKMMKDANHHAVDIDLQTNAMILSDCSDIHHTAGVGTASYASPEQIESKSYGTAADVYSLGLIILELFSNFTSEHERAKAFLACRRDGELDSGLKHYFPEVATLILACTNKDCSRRPTARDIQAEFQERSGDEMYRAEVRTLKLEIAKKDKLIQSQVEQMRAKDKLIEKLENKLASLESDMDATAVQDPADGHTVRN</sequence>
<dbReference type="GO" id="GO:0017148">
    <property type="term" value="P:negative regulation of translation"/>
    <property type="evidence" value="ECO:0007669"/>
    <property type="project" value="UniProtKB-KW"/>
</dbReference>
<keyword evidence="7" id="KW-0652">Protein synthesis inhibitor</keyword>
<dbReference type="SUPFAM" id="SSF56112">
    <property type="entry name" value="Protein kinase-like (PK-like)"/>
    <property type="match status" value="1"/>
</dbReference>
<feature type="region of interest" description="Disordered" evidence="9">
    <location>
        <begin position="208"/>
        <end position="250"/>
    </location>
</feature>
<dbReference type="GO" id="GO:0004674">
    <property type="term" value="F:protein serine/threonine kinase activity"/>
    <property type="evidence" value="ECO:0007669"/>
    <property type="project" value="UniProtKB-KW"/>
</dbReference>
<evidence type="ECO:0000256" key="1">
    <source>
        <dbReference type="ARBA" id="ARBA00012513"/>
    </source>
</evidence>
<reference evidence="11 12" key="1">
    <citation type="submission" date="2024-10" db="EMBL/GenBank/DDBJ databases">
        <title>Updated reference genomes for cyclostephanoid diatoms.</title>
        <authorList>
            <person name="Roberts W.R."/>
            <person name="Alverson A.J."/>
        </authorList>
    </citation>
    <scope>NUCLEOTIDE SEQUENCE [LARGE SCALE GENOMIC DNA]</scope>
    <source>
        <strain evidence="11 12">AJA232-27</strain>
    </source>
</reference>
<evidence type="ECO:0000259" key="10">
    <source>
        <dbReference type="PROSITE" id="PS50011"/>
    </source>
</evidence>
<dbReference type="Pfam" id="PF00069">
    <property type="entry name" value="Pkinase"/>
    <property type="match status" value="2"/>
</dbReference>
<dbReference type="EMBL" id="JALLBG020000089">
    <property type="protein sequence ID" value="KAL3766017.1"/>
    <property type="molecule type" value="Genomic_DNA"/>
</dbReference>
<evidence type="ECO:0000256" key="7">
    <source>
        <dbReference type="ARBA" id="ARBA00023193"/>
    </source>
</evidence>
<dbReference type="InterPro" id="IPR050339">
    <property type="entry name" value="CC_SR_Kinase"/>
</dbReference>
<comment type="caution">
    <text evidence="11">The sequence shown here is derived from an EMBL/GenBank/DDBJ whole genome shotgun (WGS) entry which is preliminary data.</text>
</comment>
<evidence type="ECO:0000256" key="6">
    <source>
        <dbReference type="ARBA" id="ARBA00022840"/>
    </source>
</evidence>
<evidence type="ECO:0000256" key="3">
    <source>
        <dbReference type="ARBA" id="ARBA00022679"/>
    </source>
</evidence>
<evidence type="ECO:0000256" key="8">
    <source>
        <dbReference type="SAM" id="Coils"/>
    </source>
</evidence>
<keyword evidence="5" id="KW-0418">Kinase</keyword>
<keyword evidence="6" id="KW-0067">ATP-binding</keyword>
<feature type="coiled-coil region" evidence="8">
    <location>
        <begin position="758"/>
        <end position="792"/>
    </location>
</feature>
<dbReference type="InterPro" id="IPR000719">
    <property type="entry name" value="Prot_kinase_dom"/>
</dbReference>
<gene>
    <name evidence="11" type="ORF">ACHAWU_002732</name>
</gene>
<evidence type="ECO:0000313" key="11">
    <source>
        <dbReference type="EMBL" id="KAL3766017.1"/>
    </source>
</evidence>
<evidence type="ECO:0000256" key="2">
    <source>
        <dbReference type="ARBA" id="ARBA00022527"/>
    </source>
</evidence>
<evidence type="ECO:0000256" key="5">
    <source>
        <dbReference type="ARBA" id="ARBA00022777"/>
    </source>
</evidence>
<evidence type="ECO:0000256" key="4">
    <source>
        <dbReference type="ARBA" id="ARBA00022741"/>
    </source>
</evidence>
<dbReference type="Gene3D" id="1.10.510.10">
    <property type="entry name" value="Transferase(Phosphotransferase) domain 1"/>
    <property type="match status" value="1"/>
</dbReference>
<keyword evidence="4" id="KW-0547">Nucleotide-binding</keyword>
<dbReference type="PROSITE" id="PS50011">
    <property type="entry name" value="PROTEIN_KINASE_DOM"/>
    <property type="match status" value="1"/>
</dbReference>
<feature type="compositionally biased region" description="Basic and acidic residues" evidence="9">
    <location>
        <begin position="448"/>
        <end position="460"/>
    </location>
</feature>
<dbReference type="PANTHER" id="PTHR11042">
    <property type="entry name" value="EUKARYOTIC TRANSLATION INITIATION FACTOR 2-ALPHA KINASE EIF2-ALPHA KINASE -RELATED"/>
    <property type="match status" value="1"/>
</dbReference>
<name>A0ABD3MQS6_9STRA</name>
<feature type="domain" description="Protein kinase" evidence="10">
    <location>
        <begin position="285"/>
        <end position="740"/>
    </location>
</feature>
<dbReference type="InterPro" id="IPR011009">
    <property type="entry name" value="Kinase-like_dom_sf"/>
</dbReference>
<feature type="compositionally biased region" description="Basic and acidic residues" evidence="9">
    <location>
        <begin position="486"/>
        <end position="500"/>
    </location>
</feature>
<feature type="region of interest" description="Disordered" evidence="9">
    <location>
        <begin position="433"/>
        <end position="504"/>
    </location>
</feature>
<feature type="compositionally biased region" description="Polar residues" evidence="9">
    <location>
        <begin position="144"/>
        <end position="163"/>
    </location>
</feature>
<evidence type="ECO:0000313" key="12">
    <source>
        <dbReference type="Proteomes" id="UP001530293"/>
    </source>
</evidence>
<keyword evidence="2" id="KW-0723">Serine/threonine-protein kinase</keyword>
<keyword evidence="12" id="KW-1185">Reference proteome</keyword>
<dbReference type="GO" id="GO:0006950">
    <property type="term" value="P:response to stress"/>
    <property type="evidence" value="ECO:0007669"/>
    <property type="project" value="UniProtKB-ARBA"/>
</dbReference>
<protein>
    <recommendedName>
        <fullName evidence="1">non-specific serine/threonine protein kinase</fullName>
        <ecNumber evidence="1">2.7.11.1</ecNumber>
    </recommendedName>
</protein>
<dbReference type="AlphaFoldDB" id="A0ABD3MQS6"/>
<dbReference type="GO" id="GO:0005524">
    <property type="term" value="F:ATP binding"/>
    <property type="evidence" value="ECO:0007669"/>
    <property type="project" value="UniProtKB-KW"/>
</dbReference>